<dbReference type="RefSeq" id="WP_278010522.1">
    <property type="nucleotide sequence ID" value="NZ_CP121112.1"/>
</dbReference>
<proteinExistence type="predicted"/>
<reference evidence="1 2" key="1">
    <citation type="submission" date="2024-09" db="EMBL/GenBank/DDBJ databases">
        <authorList>
            <person name="Sun Q."/>
            <person name="Mori K."/>
        </authorList>
    </citation>
    <scope>NUCLEOTIDE SEQUENCE [LARGE SCALE GENOMIC DNA]</scope>
    <source>
        <strain evidence="1 2">CECT 8365</strain>
    </source>
</reference>
<dbReference type="Proteomes" id="UP001589562">
    <property type="component" value="Unassembled WGS sequence"/>
</dbReference>
<protein>
    <recommendedName>
        <fullName evidence="3">DUF4304 domain-containing protein</fullName>
    </recommendedName>
</protein>
<name>A0ABV5HFI9_9FLAO</name>
<comment type="caution">
    <text evidence="1">The sequence shown here is derived from an EMBL/GenBank/DDBJ whole genome shotgun (WGS) entry which is preliminary data.</text>
</comment>
<gene>
    <name evidence="1" type="ORF">ACFFVK_18930</name>
</gene>
<evidence type="ECO:0000313" key="1">
    <source>
        <dbReference type="EMBL" id="MFB9110665.1"/>
    </source>
</evidence>
<evidence type="ECO:0008006" key="3">
    <source>
        <dbReference type="Google" id="ProtNLM"/>
    </source>
</evidence>
<accession>A0ABV5HFI9</accession>
<evidence type="ECO:0000313" key="2">
    <source>
        <dbReference type="Proteomes" id="UP001589562"/>
    </source>
</evidence>
<organism evidence="1 2">
    <name type="scientific">Flavobacterium gyeonganense</name>
    <dbReference type="NCBI Taxonomy" id="1310418"/>
    <lineage>
        <taxon>Bacteria</taxon>
        <taxon>Pseudomonadati</taxon>
        <taxon>Bacteroidota</taxon>
        <taxon>Flavobacteriia</taxon>
        <taxon>Flavobacteriales</taxon>
        <taxon>Flavobacteriaceae</taxon>
        <taxon>Flavobacterium</taxon>
    </lineage>
</organism>
<keyword evidence="2" id="KW-1185">Reference proteome</keyword>
<sequence>MKKEKLKFIIDNINIKGYKNFGFDDINGSCYLINTDNYNKWLQINLEINNLKNYTYLILRFKINFIIVTKILNKALEIEYRPEYPYWWDNADTLTMEQELFLEINAENIRPVLKNTMTSQDVNSFYKQIQFIYDQYLQPFIDKYPDLQTVNNEIIEKKSSDEWCNFIPGETIFKSLIVMKICRNKRYTEFLDEYKSNIVNAMSNGNSRYLTYYNQLLQLATYLESEDCKQFL</sequence>
<dbReference type="EMBL" id="JBHMFE010000046">
    <property type="protein sequence ID" value="MFB9110665.1"/>
    <property type="molecule type" value="Genomic_DNA"/>
</dbReference>